<reference evidence="1 2" key="1">
    <citation type="submission" date="2024-02" db="EMBL/GenBank/DDBJ databases">
        <title>Rhodopirellula caenicola NBRC 110016.</title>
        <authorList>
            <person name="Ichikawa N."/>
            <person name="Katano-Makiyama Y."/>
            <person name="Hidaka K."/>
        </authorList>
    </citation>
    <scope>NUCLEOTIDE SEQUENCE [LARGE SCALE GENOMIC DNA]</scope>
    <source>
        <strain evidence="1 2">NBRC 110016</strain>
    </source>
</reference>
<evidence type="ECO:0000313" key="1">
    <source>
        <dbReference type="EMBL" id="GAA5511207.1"/>
    </source>
</evidence>
<gene>
    <name evidence="1" type="ORF">Rcae01_06723</name>
</gene>
<sequence>MSPEFTSLLSQHVGASFAKQMAFADLIGERNWGVSMSEGVATFGTDLSFSIQLLGTEADGDASWLWAWANEQSNLPSSLLQACNECKDIGVTQPVPEFTDRSFSQSIANGHMIALVALGLHPNCCYYRGPYDGGALFFLVCDVPNDVVGPVAPERAVTVMTEVISQFEINHRDMADSFLQSQGFTLQPAGNRLLAIRDNDSLTVSFDSMQRIDKIDCTMNSANAT</sequence>
<evidence type="ECO:0000313" key="2">
    <source>
        <dbReference type="Proteomes" id="UP001416858"/>
    </source>
</evidence>
<dbReference type="Proteomes" id="UP001416858">
    <property type="component" value="Unassembled WGS sequence"/>
</dbReference>
<protein>
    <submittedName>
        <fullName evidence="1">Uncharacterized protein</fullName>
    </submittedName>
</protein>
<dbReference type="Pfam" id="PF21813">
    <property type="entry name" value="DUF6882"/>
    <property type="match status" value="1"/>
</dbReference>
<name>A0ABP9W4Y7_9BACT</name>
<accession>A0ABP9W4Y7</accession>
<proteinExistence type="predicted"/>
<organism evidence="1 2">
    <name type="scientific">Novipirellula caenicola</name>
    <dbReference type="NCBI Taxonomy" id="1536901"/>
    <lineage>
        <taxon>Bacteria</taxon>
        <taxon>Pseudomonadati</taxon>
        <taxon>Planctomycetota</taxon>
        <taxon>Planctomycetia</taxon>
        <taxon>Pirellulales</taxon>
        <taxon>Pirellulaceae</taxon>
        <taxon>Novipirellula</taxon>
    </lineage>
</organism>
<comment type="caution">
    <text evidence="1">The sequence shown here is derived from an EMBL/GenBank/DDBJ whole genome shotgun (WGS) entry which is preliminary data.</text>
</comment>
<dbReference type="RefSeq" id="WP_345689691.1">
    <property type="nucleotide sequence ID" value="NZ_BAABRO010000044.1"/>
</dbReference>
<dbReference type="InterPro" id="IPR049249">
    <property type="entry name" value="DUF6882"/>
</dbReference>
<keyword evidence="2" id="KW-1185">Reference proteome</keyword>
<dbReference type="EMBL" id="BAABRO010000044">
    <property type="protein sequence ID" value="GAA5511207.1"/>
    <property type="molecule type" value="Genomic_DNA"/>
</dbReference>